<keyword evidence="2" id="KW-0175">Coiled coil</keyword>
<organism evidence="4 5">
    <name type="scientific">Labrys neptuniae</name>
    <dbReference type="NCBI Taxonomy" id="376174"/>
    <lineage>
        <taxon>Bacteria</taxon>
        <taxon>Pseudomonadati</taxon>
        <taxon>Pseudomonadota</taxon>
        <taxon>Alphaproteobacteria</taxon>
        <taxon>Hyphomicrobiales</taxon>
        <taxon>Xanthobacteraceae</taxon>
        <taxon>Labrys</taxon>
    </lineage>
</organism>
<comment type="caution">
    <text evidence="4">The sequence shown here is derived from an EMBL/GenBank/DDBJ whole genome shotgun (WGS) entry which is preliminary data.</text>
</comment>
<dbReference type="InterPro" id="IPR046367">
    <property type="entry name" value="GapR-like_DNA-bd"/>
</dbReference>
<dbReference type="InterPro" id="IPR018753">
    <property type="entry name" value="GapR-like"/>
</dbReference>
<evidence type="ECO:0000256" key="2">
    <source>
        <dbReference type="SAM" id="Coils"/>
    </source>
</evidence>
<dbReference type="Proteomes" id="UP001555786">
    <property type="component" value="Unassembled WGS sequence"/>
</dbReference>
<dbReference type="NCBIfam" id="NF010247">
    <property type="entry name" value="PRK13694.1"/>
    <property type="match status" value="1"/>
</dbReference>
<feature type="coiled-coil region" evidence="2">
    <location>
        <begin position="5"/>
        <end position="39"/>
    </location>
</feature>
<keyword evidence="5" id="KW-1185">Reference proteome</keyword>
<sequence length="82" mass="9033">MTDAASVAADQLKSVIERIERLEEDKKAIADDIAEVYGEAKANGFDVTILRKLISLRKKPAAERAEEDAILELYLQALGMEA</sequence>
<evidence type="ECO:0000259" key="3">
    <source>
        <dbReference type="Pfam" id="PF10073"/>
    </source>
</evidence>
<evidence type="ECO:0000313" key="5">
    <source>
        <dbReference type="Proteomes" id="UP001555786"/>
    </source>
</evidence>
<name>A0ABV3PGE7_9HYPH</name>
<comment type="similarity">
    <text evidence="1">Belongs to the UPF0335 family.</text>
</comment>
<proteinExistence type="inferred from homology"/>
<feature type="domain" description="GapR-like DNA-binding" evidence="3">
    <location>
        <begin position="8"/>
        <end position="79"/>
    </location>
</feature>
<gene>
    <name evidence="4" type="ORF">ABXS05_04090</name>
</gene>
<reference evidence="4 5" key="1">
    <citation type="submission" date="2024-07" db="EMBL/GenBank/DDBJ databases">
        <title>Description of Labrys sedimenti sp. nov., isolated from a diclofenac-degrading enrichment culture.</title>
        <authorList>
            <person name="Tancsics A."/>
            <person name="Csepanyi A."/>
        </authorList>
    </citation>
    <scope>NUCLEOTIDE SEQUENCE [LARGE SCALE GENOMIC DNA]</scope>
    <source>
        <strain evidence="4 5">LMG 23578</strain>
    </source>
</reference>
<evidence type="ECO:0000313" key="4">
    <source>
        <dbReference type="EMBL" id="MEW9304702.1"/>
    </source>
</evidence>
<protein>
    <recommendedName>
        <fullName evidence="1">UPF0335 protein ABXS05_04090</fullName>
    </recommendedName>
</protein>
<dbReference type="HAMAP" id="MF_00797">
    <property type="entry name" value="UPF0335"/>
    <property type="match status" value="1"/>
</dbReference>
<dbReference type="Pfam" id="PF10073">
    <property type="entry name" value="GapR_DNA-bd"/>
    <property type="match status" value="1"/>
</dbReference>
<accession>A0ABV3PGE7</accession>
<evidence type="ECO:0000256" key="1">
    <source>
        <dbReference type="HAMAP-Rule" id="MF_00797"/>
    </source>
</evidence>
<dbReference type="RefSeq" id="WP_367623011.1">
    <property type="nucleotide sequence ID" value="NZ_JBFNQD010000001.1"/>
</dbReference>
<dbReference type="EMBL" id="JBFNQD010000001">
    <property type="protein sequence ID" value="MEW9304702.1"/>
    <property type="molecule type" value="Genomic_DNA"/>
</dbReference>